<organism evidence="1 2">
    <name type="scientific">Segatella oris</name>
    <dbReference type="NCBI Taxonomy" id="28135"/>
    <lineage>
        <taxon>Bacteria</taxon>
        <taxon>Pseudomonadati</taxon>
        <taxon>Bacteroidota</taxon>
        <taxon>Bacteroidia</taxon>
        <taxon>Bacteroidales</taxon>
        <taxon>Prevotellaceae</taxon>
        <taxon>Segatella</taxon>
    </lineage>
</organism>
<reference evidence="1 2" key="1">
    <citation type="submission" date="2018-12" db="EMBL/GenBank/DDBJ databases">
        <authorList>
            <consortium name="Pathogen Informatics"/>
        </authorList>
    </citation>
    <scope>NUCLEOTIDE SEQUENCE [LARGE SCALE GENOMIC DNA]</scope>
    <source>
        <strain evidence="1 2">NCTC13071</strain>
    </source>
</reference>
<dbReference type="EMBL" id="LR134384">
    <property type="protein sequence ID" value="VEH16159.1"/>
    <property type="molecule type" value="Genomic_DNA"/>
</dbReference>
<protein>
    <submittedName>
        <fullName evidence="1">Uncharacterized protein</fullName>
    </submittedName>
</protein>
<proteinExistence type="predicted"/>
<gene>
    <name evidence="1" type="ORF">NCTC13071_02182</name>
</gene>
<sequence>MENHNEPHHLHFVNLEFQSHQRLISNNCLPQKTKVTCKLISNKICIRLSN</sequence>
<accession>A0A3S4TCH7</accession>
<name>A0A3S4TCH7_9BACT</name>
<evidence type="ECO:0000313" key="1">
    <source>
        <dbReference type="EMBL" id="VEH16159.1"/>
    </source>
</evidence>
<evidence type="ECO:0000313" key="2">
    <source>
        <dbReference type="Proteomes" id="UP000274578"/>
    </source>
</evidence>
<dbReference type="AlphaFoldDB" id="A0A3S4TCH7"/>
<dbReference type="KEGG" id="poc:NCTC13071_02182"/>
<dbReference type="Proteomes" id="UP000274578">
    <property type="component" value="Chromosome 1"/>
</dbReference>